<keyword evidence="2" id="KW-1185">Reference proteome</keyword>
<dbReference type="GeneID" id="27351933"/>
<gene>
    <name evidence="1" type="ORF">PV07_12739</name>
</gene>
<protein>
    <submittedName>
        <fullName evidence="1">Uncharacterized protein</fullName>
    </submittedName>
</protein>
<dbReference type="EMBL" id="KN847144">
    <property type="protein sequence ID" value="KIW21837.1"/>
    <property type="molecule type" value="Genomic_DNA"/>
</dbReference>
<sequence length="137" mass="15820">MELPPAYHSACAPPSAGPSNFTALSCLFLFVLNFELMLRLSLPTLFLLFPSRLLPDWTSRLLHHSIFRHVIFLPRLRIRRETPHRGTKRGRSLSTDTHCLPLGPLHRYHYCHCYDLLAPLEERVSHSLLNTHMVTLV</sequence>
<dbReference type="VEuPathDB" id="FungiDB:PV07_12739"/>
<name>A0A0D2AAN7_9EURO</name>
<dbReference type="HOGENOM" id="CLU_1864913_0_0_1"/>
<dbReference type="Proteomes" id="UP000054466">
    <property type="component" value="Unassembled WGS sequence"/>
</dbReference>
<dbReference type="AlphaFoldDB" id="A0A0D2AAN7"/>
<evidence type="ECO:0000313" key="2">
    <source>
        <dbReference type="Proteomes" id="UP000054466"/>
    </source>
</evidence>
<reference evidence="1 2" key="1">
    <citation type="submission" date="2015-01" db="EMBL/GenBank/DDBJ databases">
        <title>The Genome Sequence of Cladophialophora immunda CBS83496.</title>
        <authorList>
            <consortium name="The Broad Institute Genomics Platform"/>
            <person name="Cuomo C."/>
            <person name="de Hoog S."/>
            <person name="Gorbushina A."/>
            <person name="Stielow B."/>
            <person name="Teixiera M."/>
            <person name="Abouelleil A."/>
            <person name="Chapman S.B."/>
            <person name="Priest M."/>
            <person name="Young S.K."/>
            <person name="Wortman J."/>
            <person name="Nusbaum C."/>
            <person name="Birren B."/>
        </authorList>
    </citation>
    <scope>NUCLEOTIDE SEQUENCE [LARGE SCALE GENOMIC DNA]</scope>
    <source>
        <strain evidence="1 2">CBS 83496</strain>
    </source>
</reference>
<accession>A0A0D2AAN7</accession>
<proteinExistence type="predicted"/>
<evidence type="ECO:0000313" key="1">
    <source>
        <dbReference type="EMBL" id="KIW21837.1"/>
    </source>
</evidence>
<dbReference type="RefSeq" id="XP_016242053.1">
    <property type="nucleotide sequence ID" value="XM_016400301.1"/>
</dbReference>
<organism evidence="1 2">
    <name type="scientific">Cladophialophora immunda</name>
    <dbReference type="NCBI Taxonomy" id="569365"/>
    <lineage>
        <taxon>Eukaryota</taxon>
        <taxon>Fungi</taxon>
        <taxon>Dikarya</taxon>
        <taxon>Ascomycota</taxon>
        <taxon>Pezizomycotina</taxon>
        <taxon>Eurotiomycetes</taxon>
        <taxon>Chaetothyriomycetidae</taxon>
        <taxon>Chaetothyriales</taxon>
        <taxon>Herpotrichiellaceae</taxon>
        <taxon>Cladophialophora</taxon>
    </lineage>
</organism>